<dbReference type="Pfam" id="PF13240">
    <property type="entry name" value="Zn_Ribbon_1"/>
    <property type="match status" value="1"/>
</dbReference>
<feature type="compositionally biased region" description="Low complexity" evidence="1">
    <location>
        <begin position="102"/>
        <end position="112"/>
    </location>
</feature>
<feature type="region of interest" description="Disordered" evidence="1">
    <location>
        <begin position="368"/>
        <end position="391"/>
    </location>
</feature>
<reference evidence="4 5" key="1">
    <citation type="journal article" date="2021" name="Environ. Microbiol.">
        <title>Genetic insights into the dark matter of the mammalian gut microbiota through targeted genome reconstruction.</title>
        <authorList>
            <person name="Lugli G.A."/>
            <person name="Alessandri G."/>
            <person name="Milani C."/>
            <person name="Viappiani A."/>
            <person name="Fontana F."/>
            <person name="Tarracchini C."/>
            <person name="Mancabelli L."/>
            <person name="Argentini C."/>
            <person name="Ruiz L."/>
            <person name="Margolles A."/>
            <person name="van Sinderen D."/>
            <person name="Turroni F."/>
            <person name="Ventura M."/>
        </authorList>
    </citation>
    <scope>NUCLEOTIDE SEQUENCE [LARGE SCALE GENOMIC DNA]</scope>
    <source>
        <strain evidence="4 5">LC6</strain>
    </source>
</reference>
<dbReference type="EMBL" id="JAFEJU010000002">
    <property type="protein sequence ID" value="MBT1174585.1"/>
    <property type="molecule type" value="Genomic_DNA"/>
</dbReference>
<sequence>MICPQCHATIESGQRFCPYCGAIMPMTAPSAAQSVSVPLPPVPTPAPPAASASPAPTTATVPSPQIPLPQSPASPSPVPTPSARPMPQPSAPQSHRTQQIRAVPAPKAAPGAVPLPPTPSPSAQTTILTSPAVPVPPTSPATATSSATAANTSSPSPKARISAASVIGKVTSRKLIIILSASLALLLAIAVGLFVTYRVGLWGGSEQRATSSSQASSQDSGTNGDASKSTADSGKESNDSTDSDAKKQSETATNLFKNVAGTYVWMSSGTTQTTISVDETGSFTGKYMSVTDPDNYSLQSAPDSAISSVSFTGKFSSITANDANGYVLQCDEKALQFSGDLGANPNSGMFPCGAWQWFPNGTPFSTVSEASGGQAEMAGPEPQRADQSMINKGDPYTFFMLQP</sequence>
<feature type="domain" description="Zinc-ribbon" evidence="3">
    <location>
        <begin position="3"/>
        <end position="22"/>
    </location>
</feature>
<evidence type="ECO:0000259" key="3">
    <source>
        <dbReference type="Pfam" id="PF13240"/>
    </source>
</evidence>
<accession>A0ABS5UU61</accession>
<feature type="compositionally biased region" description="Basic and acidic residues" evidence="1">
    <location>
        <begin position="233"/>
        <end position="249"/>
    </location>
</feature>
<keyword evidence="2" id="KW-0812">Transmembrane</keyword>
<feature type="region of interest" description="Disordered" evidence="1">
    <location>
        <begin position="208"/>
        <end position="249"/>
    </location>
</feature>
<dbReference type="InterPro" id="IPR026870">
    <property type="entry name" value="Zinc_ribbon_dom"/>
</dbReference>
<feature type="compositionally biased region" description="Polar residues" evidence="1">
    <location>
        <begin position="91"/>
        <end position="100"/>
    </location>
</feature>
<feature type="compositionally biased region" description="Low complexity" evidence="1">
    <location>
        <begin position="49"/>
        <end position="63"/>
    </location>
</feature>
<feature type="compositionally biased region" description="Low complexity" evidence="1">
    <location>
        <begin position="208"/>
        <end position="220"/>
    </location>
</feature>
<organism evidence="4 5">
    <name type="scientific">Bifidobacterium colobi</name>
    <dbReference type="NCBI Taxonomy" id="2809026"/>
    <lineage>
        <taxon>Bacteria</taxon>
        <taxon>Bacillati</taxon>
        <taxon>Actinomycetota</taxon>
        <taxon>Actinomycetes</taxon>
        <taxon>Bifidobacteriales</taxon>
        <taxon>Bifidobacteriaceae</taxon>
        <taxon>Bifidobacterium</taxon>
    </lineage>
</organism>
<keyword evidence="2" id="KW-0472">Membrane</keyword>
<evidence type="ECO:0000313" key="4">
    <source>
        <dbReference type="EMBL" id="MBT1174585.1"/>
    </source>
</evidence>
<keyword evidence="2" id="KW-1133">Transmembrane helix</keyword>
<feature type="compositionally biased region" description="Pro residues" evidence="1">
    <location>
        <begin position="64"/>
        <end position="90"/>
    </location>
</feature>
<feature type="transmembrane region" description="Helical" evidence="2">
    <location>
        <begin position="175"/>
        <end position="197"/>
    </location>
</feature>
<feature type="compositionally biased region" description="Low complexity" evidence="1">
    <location>
        <begin position="140"/>
        <end position="157"/>
    </location>
</feature>
<protein>
    <submittedName>
        <fullName evidence="4">Zinc-ribbon domain-containing protein</fullName>
    </submittedName>
</protein>
<gene>
    <name evidence="4" type="ORF">JS530_03505</name>
</gene>
<keyword evidence="5" id="KW-1185">Reference proteome</keyword>
<feature type="compositionally biased region" description="Polar residues" evidence="1">
    <location>
        <begin position="221"/>
        <end position="232"/>
    </location>
</feature>
<comment type="caution">
    <text evidence="4">The sequence shown here is derived from an EMBL/GenBank/DDBJ whole genome shotgun (WGS) entry which is preliminary data.</text>
</comment>
<evidence type="ECO:0000313" key="5">
    <source>
        <dbReference type="Proteomes" id="UP000711736"/>
    </source>
</evidence>
<dbReference type="Proteomes" id="UP000711736">
    <property type="component" value="Unassembled WGS sequence"/>
</dbReference>
<feature type="region of interest" description="Disordered" evidence="1">
    <location>
        <begin position="42"/>
        <end position="159"/>
    </location>
</feature>
<name>A0ABS5UU61_9BIFI</name>
<evidence type="ECO:0000256" key="2">
    <source>
        <dbReference type="SAM" id="Phobius"/>
    </source>
</evidence>
<evidence type="ECO:0000256" key="1">
    <source>
        <dbReference type="SAM" id="MobiDB-lite"/>
    </source>
</evidence>
<proteinExistence type="predicted"/>